<organism evidence="2 3">
    <name type="scientific">Elysia marginata</name>
    <dbReference type="NCBI Taxonomy" id="1093978"/>
    <lineage>
        <taxon>Eukaryota</taxon>
        <taxon>Metazoa</taxon>
        <taxon>Spiralia</taxon>
        <taxon>Lophotrochozoa</taxon>
        <taxon>Mollusca</taxon>
        <taxon>Gastropoda</taxon>
        <taxon>Heterobranchia</taxon>
        <taxon>Euthyneura</taxon>
        <taxon>Panpulmonata</taxon>
        <taxon>Sacoglossa</taxon>
        <taxon>Placobranchoidea</taxon>
        <taxon>Plakobranchidae</taxon>
        <taxon>Elysia</taxon>
    </lineage>
</organism>
<comment type="caution">
    <text evidence="2">The sequence shown here is derived from an EMBL/GenBank/DDBJ whole genome shotgun (WGS) entry which is preliminary data.</text>
</comment>
<evidence type="ECO:0000313" key="2">
    <source>
        <dbReference type="EMBL" id="GFS12529.1"/>
    </source>
</evidence>
<reference evidence="2 3" key="1">
    <citation type="journal article" date="2021" name="Elife">
        <title>Chloroplast acquisition without the gene transfer in kleptoplastic sea slugs, Plakobranchus ocellatus.</title>
        <authorList>
            <person name="Maeda T."/>
            <person name="Takahashi S."/>
            <person name="Yoshida T."/>
            <person name="Shimamura S."/>
            <person name="Takaki Y."/>
            <person name="Nagai Y."/>
            <person name="Toyoda A."/>
            <person name="Suzuki Y."/>
            <person name="Arimoto A."/>
            <person name="Ishii H."/>
            <person name="Satoh N."/>
            <person name="Nishiyama T."/>
            <person name="Hasebe M."/>
            <person name="Maruyama T."/>
            <person name="Minagawa J."/>
            <person name="Obokata J."/>
            <person name="Shigenobu S."/>
        </authorList>
    </citation>
    <scope>NUCLEOTIDE SEQUENCE [LARGE SCALE GENOMIC DNA]</scope>
</reference>
<gene>
    <name evidence="2" type="ORF">ElyMa_006700000</name>
</gene>
<evidence type="ECO:0008006" key="4">
    <source>
        <dbReference type="Google" id="ProtNLM"/>
    </source>
</evidence>
<evidence type="ECO:0000313" key="3">
    <source>
        <dbReference type="Proteomes" id="UP000762676"/>
    </source>
</evidence>
<dbReference type="AlphaFoldDB" id="A0AAV4IQ53"/>
<protein>
    <recommendedName>
        <fullName evidence="4">PWWP domain-containing protein</fullName>
    </recommendedName>
</protein>
<keyword evidence="3" id="KW-1185">Reference proteome</keyword>
<accession>A0AAV4IQ53</accession>
<evidence type="ECO:0000256" key="1">
    <source>
        <dbReference type="SAM" id="MobiDB-lite"/>
    </source>
</evidence>
<dbReference type="Proteomes" id="UP000762676">
    <property type="component" value="Unassembled WGS sequence"/>
</dbReference>
<dbReference type="EMBL" id="BMAT01013406">
    <property type="protein sequence ID" value="GFS12529.1"/>
    <property type="molecule type" value="Genomic_DNA"/>
</dbReference>
<proteinExistence type="predicted"/>
<feature type="region of interest" description="Disordered" evidence="1">
    <location>
        <begin position="47"/>
        <end position="100"/>
    </location>
</feature>
<sequence>MARYRERKKAEEAEKKTIRGGILAHEVQKEKWREEYKKWASAMSHQKRTAINAKRQQKYAEQKALEAPVPVPAAEPVPTAGTDHPLDERSATAKRKTLQRVRSRLPANKAAVMETLASTLKTLTPRSKQRLFEKAGLGEEAAIGRSVLQSLPNKAPAGKTKEILAPINYLGTGFLPATSCHLAAQKKRRQKKQILQQDGKEAKVKFARQVGDHFLWPTVVDTGWMPLYTLVAIQAPDLDAPEHMFFTPEAKKMFDS</sequence>
<name>A0AAV4IQ53_9GAST</name>